<dbReference type="Pfam" id="PF03561">
    <property type="entry name" value="Allantoicase"/>
    <property type="match status" value="2"/>
</dbReference>
<dbReference type="InterPro" id="IPR036778">
    <property type="entry name" value="OHCU_decarboxylase_sf"/>
</dbReference>
<comment type="catalytic activity">
    <reaction evidence="3">
        <text>allantoate + H2O = (S)-ureidoglycolate + urea</text>
        <dbReference type="Rhea" id="RHEA:11016"/>
        <dbReference type="ChEBI" id="CHEBI:15377"/>
        <dbReference type="ChEBI" id="CHEBI:16199"/>
        <dbReference type="ChEBI" id="CHEBI:17536"/>
        <dbReference type="ChEBI" id="CHEBI:57296"/>
        <dbReference type="EC" id="3.5.3.4"/>
    </reaction>
</comment>
<sequence length="498" mass="56048">MSEPTFTQLPDLAAEQVGGVAIFANDEFFAEKENLLKPGRGVFIVDKYTDRGKWMDGWETRRSRVPGYDWCLIKLGIPGLIHGFDVDTNHFLGNYPEHCSIESCSLSGDPSVDELLAARWVELLPKSRLQGGSRNFFACESRERWTHLRLNIYPDGGVARFRVHGEAAPDWSHLVEGELIDLAGIQNGGQVLICNDMFFSPKDNLILPRRAAHMGEGWETRRRREPGNDWLILRLGAPGYLREIEIDTAHFKGNYADLCSIDACLIHEPVPVDFLTSRSLQWTEILPPQKLQADQIQTFTDLQASDQLFSHLRVNIYPDGGISRLRVRGVLGRLARFNQRPLPMLREDLTRCCGSSEWVEQMLQGAPFDSEEQAYRLAEQVADTLSAEDWLEAFSHHPQIGDVDSLRQKFAATAQWASQEQAGSMGASEETLQALAAGNKTYLEKFGFIFIVCATGKSAAEMLTLLQERLENDPEKELGVAAGEQRKITRLRLEKLFA</sequence>
<dbReference type="UniPathway" id="UPA00395">
    <property type="reaction ID" value="UER00654"/>
</dbReference>
<dbReference type="EC" id="3.5.3.4" evidence="3"/>
<dbReference type="AlphaFoldDB" id="A0A2M7G282"/>
<dbReference type="InterPro" id="IPR008979">
    <property type="entry name" value="Galactose-bd-like_sf"/>
</dbReference>
<reference evidence="6 7" key="1">
    <citation type="submission" date="2017-09" db="EMBL/GenBank/DDBJ databases">
        <title>Depth-based differentiation of microbial function through sediment-hosted aquifers and enrichment of novel symbionts in the deep terrestrial subsurface.</title>
        <authorList>
            <person name="Probst A.J."/>
            <person name="Ladd B."/>
            <person name="Jarett J.K."/>
            <person name="Geller-Mcgrath D.E."/>
            <person name="Sieber C.M."/>
            <person name="Emerson J.B."/>
            <person name="Anantharaman K."/>
            <person name="Thomas B.C."/>
            <person name="Malmstrom R."/>
            <person name="Stieglmeier M."/>
            <person name="Klingl A."/>
            <person name="Woyke T."/>
            <person name="Ryan C.M."/>
            <person name="Banfield J.F."/>
        </authorList>
    </citation>
    <scope>NUCLEOTIDE SEQUENCE [LARGE SCALE GENOMIC DNA]</scope>
    <source>
        <strain evidence="6">CG17_big_fil_post_rev_8_21_14_2_50_48_46</strain>
    </source>
</reference>
<dbReference type="NCBIfam" id="NF010372">
    <property type="entry name" value="PRK13798.1"/>
    <property type="match status" value="1"/>
</dbReference>
<dbReference type="SUPFAM" id="SSF158694">
    <property type="entry name" value="UraD-Like"/>
    <property type="match status" value="1"/>
</dbReference>
<feature type="domain" description="Oxo-4-hydroxy-4-carboxy-5-ureidoimidazoline decarboxylase" evidence="5">
    <location>
        <begin position="346"/>
        <end position="494"/>
    </location>
</feature>
<dbReference type="PANTHER" id="PTHR12045">
    <property type="entry name" value="ALLANTOICASE"/>
    <property type="match status" value="1"/>
</dbReference>
<name>A0A2M7G282_9BACT</name>
<protein>
    <recommendedName>
        <fullName evidence="3">Probable allantoicase</fullName>
        <ecNumber evidence="3">3.5.3.4</ecNumber>
    </recommendedName>
    <alternativeName>
        <fullName evidence="3">Allantoate amidinohydrolase</fullName>
    </alternativeName>
</protein>
<feature type="domain" description="Allantoicase" evidence="4">
    <location>
        <begin position="18"/>
        <end position="167"/>
    </location>
</feature>
<dbReference type="InterPro" id="IPR015908">
    <property type="entry name" value="Allantoicase_dom"/>
</dbReference>
<dbReference type="NCBIfam" id="TIGR02961">
    <property type="entry name" value="allantoicase"/>
    <property type="match status" value="1"/>
</dbReference>
<keyword evidence="3" id="KW-0378">Hydrolase</keyword>
<organism evidence="6 7">
    <name type="scientific">bacterium (Candidatus Blackallbacteria) CG17_big_fil_post_rev_8_21_14_2_50_48_46</name>
    <dbReference type="NCBI Taxonomy" id="2014261"/>
    <lineage>
        <taxon>Bacteria</taxon>
        <taxon>Candidatus Blackallbacteria</taxon>
    </lineage>
</organism>
<evidence type="ECO:0000313" key="6">
    <source>
        <dbReference type="EMBL" id="PIW15888.1"/>
    </source>
</evidence>
<dbReference type="GO" id="GO:0004037">
    <property type="term" value="F:allantoicase activity"/>
    <property type="evidence" value="ECO:0007669"/>
    <property type="project" value="UniProtKB-UniRule"/>
</dbReference>
<comment type="similarity">
    <text evidence="1 3">Belongs to the allantoicase family.</text>
</comment>
<dbReference type="InterPro" id="IPR018020">
    <property type="entry name" value="OHCU_decarboxylase"/>
</dbReference>
<dbReference type="InterPro" id="IPR017595">
    <property type="entry name" value="OHCU_decarboxylase-2"/>
</dbReference>
<evidence type="ECO:0000256" key="3">
    <source>
        <dbReference type="HAMAP-Rule" id="MF_00813"/>
    </source>
</evidence>
<accession>A0A2M7G282</accession>
<evidence type="ECO:0000259" key="5">
    <source>
        <dbReference type="Pfam" id="PF09349"/>
    </source>
</evidence>
<dbReference type="GO" id="GO:0000256">
    <property type="term" value="P:allantoin catabolic process"/>
    <property type="evidence" value="ECO:0007669"/>
    <property type="project" value="UniProtKB-UniRule"/>
</dbReference>
<evidence type="ECO:0000256" key="2">
    <source>
        <dbReference type="ARBA" id="ARBA00022631"/>
    </source>
</evidence>
<evidence type="ECO:0000256" key="1">
    <source>
        <dbReference type="ARBA" id="ARBA00009242"/>
    </source>
</evidence>
<dbReference type="EMBL" id="PFFQ01000042">
    <property type="protein sequence ID" value="PIW15888.1"/>
    <property type="molecule type" value="Genomic_DNA"/>
</dbReference>
<dbReference type="Proteomes" id="UP000231019">
    <property type="component" value="Unassembled WGS sequence"/>
</dbReference>
<evidence type="ECO:0000259" key="4">
    <source>
        <dbReference type="Pfam" id="PF03561"/>
    </source>
</evidence>
<dbReference type="Gene3D" id="2.60.120.260">
    <property type="entry name" value="Galactose-binding domain-like"/>
    <property type="match status" value="2"/>
</dbReference>
<dbReference type="PANTHER" id="PTHR12045:SF3">
    <property type="entry name" value="INACTIVE ALLANTOICASE-RELATED"/>
    <property type="match status" value="1"/>
</dbReference>
<dbReference type="InterPro" id="IPR005164">
    <property type="entry name" value="Allantoicase"/>
</dbReference>
<comment type="caution">
    <text evidence="6">The sequence shown here is derived from an EMBL/GenBank/DDBJ whole genome shotgun (WGS) entry which is preliminary data.</text>
</comment>
<keyword evidence="2 3" id="KW-0659">Purine metabolism</keyword>
<comment type="pathway">
    <text evidence="3">Nitrogen metabolism; (S)-allantoin degradation; (S)-ureidoglycolate from allantoate (aminidohydrolase route): step 1/1.</text>
</comment>
<dbReference type="Gene3D" id="1.10.3330.10">
    <property type="entry name" value="Oxo-4-hydroxy-4-carboxy-5-ureidoimidazoline decarboxylase"/>
    <property type="match status" value="1"/>
</dbReference>
<gene>
    <name evidence="3" type="primary">alc</name>
    <name evidence="6" type="ORF">COW36_15575</name>
</gene>
<dbReference type="NCBIfam" id="TIGR03180">
    <property type="entry name" value="UraD_2"/>
    <property type="match status" value="1"/>
</dbReference>
<evidence type="ECO:0000313" key="7">
    <source>
        <dbReference type="Proteomes" id="UP000231019"/>
    </source>
</evidence>
<feature type="domain" description="Allantoicase" evidence="4">
    <location>
        <begin position="188"/>
        <end position="329"/>
    </location>
</feature>
<proteinExistence type="inferred from homology"/>
<dbReference type="GO" id="GO:0006144">
    <property type="term" value="P:purine nucleobase metabolic process"/>
    <property type="evidence" value="ECO:0007669"/>
    <property type="project" value="UniProtKB-KW"/>
</dbReference>
<dbReference type="HAMAP" id="MF_00813">
    <property type="entry name" value="Allantoicase"/>
    <property type="match status" value="1"/>
</dbReference>
<dbReference type="Pfam" id="PF09349">
    <property type="entry name" value="OHCU_decarbox"/>
    <property type="match status" value="1"/>
</dbReference>
<dbReference type="SUPFAM" id="SSF49785">
    <property type="entry name" value="Galactose-binding domain-like"/>
    <property type="match status" value="2"/>
</dbReference>